<dbReference type="OrthoDB" id="9803667at2"/>
<dbReference type="CDD" id="cd02064">
    <property type="entry name" value="FAD_synthetase_N"/>
    <property type="match status" value="1"/>
</dbReference>
<comment type="similarity">
    <text evidence="15">Belongs to the ribF family.</text>
</comment>
<evidence type="ECO:0000256" key="4">
    <source>
        <dbReference type="ARBA" id="ARBA00022630"/>
    </source>
</evidence>
<comment type="pathway">
    <text evidence="2 15">Cofactor biosynthesis; FAD biosynthesis; FAD from FMN: step 1/1.</text>
</comment>
<sequence>MHLHRDWRGLPASARGATVAMGNFDGVHLGHRAVIDAARAARPDAPLGVVTFEPHPREYFAALVNRDDPPFRLMNPQARANRLARHGVSQLYELPFGPVLAALTPEDFAREVLAEGLGVAHVAIGADFRFGRDRAGDAAALASLGERLGFGVTIVPLVAHGAARASSTAIRTALAEGRPRDAERMLGHWHRIEGEVVHGAKRGRELGYPTANMAVDGLHLPKLGVYAVLVDVMTGPHRGSYRGVASLGVRPMFGENTPNLETHLFDFEGDLYGQQLSVALVDYLRPEATFDGLDALIAQMQADEAAARRILGAA</sequence>
<dbReference type="RefSeq" id="WP_036715987.1">
    <property type="nucleotide sequence ID" value="NZ_JRKS01000001.1"/>
</dbReference>
<reference evidence="17 18" key="2">
    <citation type="submission" date="2014-10" db="EMBL/GenBank/DDBJ databases">
        <title>Paracoccus sanguinis sp. nov., isolated from clinical specimens of New York State patients.</title>
        <authorList>
            <person name="Mingle L.A."/>
            <person name="Cole J.A."/>
            <person name="Lapierre P."/>
            <person name="Musser K.A."/>
        </authorList>
    </citation>
    <scope>NUCLEOTIDE SEQUENCE [LARGE SCALE GENOMIC DNA]</scope>
    <source>
        <strain evidence="17 18">HAMBI 3106</strain>
    </source>
</reference>
<dbReference type="EC" id="2.7.1.26" evidence="15"/>
<dbReference type="InterPro" id="IPR015864">
    <property type="entry name" value="FAD_synthase"/>
</dbReference>
<keyword evidence="4 15" id="KW-0285">Flavoprotein</keyword>
<reference evidence="17 18" key="1">
    <citation type="submission" date="2014-09" db="EMBL/GenBank/DDBJ databases">
        <authorList>
            <person name="McGinnis J.M."/>
            <person name="Wolfgang W.J."/>
        </authorList>
    </citation>
    <scope>NUCLEOTIDE SEQUENCE [LARGE SCALE GENOMIC DNA]</scope>
    <source>
        <strain evidence="17 18">HAMBI 3106</strain>
    </source>
</reference>
<evidence type="ECO:0000313" key="18">
    <source>
        <dbReference type="Proteomes" id="UP000029917"/>
    </source>
</evidence>
<evidence type="ECO:0000256" key="2">
    <source>
        <dbReference type="ARBA" id="ARBA00004726"/>
    </source>
</evidence>
<dbReference type="AlphaFoldDB" id="A0A099FHH5"/>
<dbReference type="GO" id="GO:0005524">
    <property type="term" value="F:ATP binding"/>
    <property type="evidence" value="ECO:0007669"/>
    <property type="project" value="UniProtKB-UniRule"/>
</dbReference>
<dbReference type="NCBIfam" id="NF004160">
    <property type="entry name" value="PRK05627.1-3"/>
    <property type="match status" value="1"/>
</dbReference>
<evidence type="ECO:0000256" key="11">
    <source>
        <dbReference type="ARBA" id="ARBA00022840"/>
    </source>
</evidence>
<dbReference type="EMBL" id="JRKS01000001">
    <property type="protein sequence ID" value="KGJ09711.1"/>
    <property type="molecule type" value="Genomic_DNA"/>
</dbReference>
<comment type="caution">
    <text evidence="17">The sequence shown here is derived from an EMBL/GenBank/DDBJ whole genome shotgun (WGS) entry which is preliminary data.</text>
</comment>
<evidence type="ECO:0000313" key="17">
    <source>
        <dbReference type="EMBL" id="KGJ09711.1"/>
    </source>
</evidence>
<dbReference type="UniPathway" id="UPA00277">
    <property type="reaction ID" value="UER00407"/>
</dbReference>
<proteinExistence type="inferred from homology"/>
<evidence type="ECO:0000256" key="14">
    <source>
        <dbReference type="ARBA" id="ARBA00049494"/>
    </source>
</evidence>
<dbReference type="PANTHER" id="PTHR22749">
    <property type="entry name" value="RIBOFLAVIN KINASE/FMN ADENYLYLTRANSFERASE"/>
    <property type="match status" value="1"/>
</dbReference>
<dbReference type="GO" id="GO:0009398">
    <property type="term" value="P:FMN biosynthetic process"/>
    <property type="evidence" value="ECO:0007669"/>
    <property type="project" value="UniProtKB-UniRule"/>
</dbReference>
<evidence type="ECO:0000256" key="5">
    <source>
        <dbReference type="ARBA" id="ARBA00022643"/>
    </source>
</evidence>
<dbReference type="InterPro" id="IPR015865">
    <property type="entry name" value="Riboflavin_kinase_bac/euk"/>
</dbReference>
<gene>
    <name evidence="17" type="ORF">IC63_00775</name>
</gene>
<dbReference type="SMART" id="SM00904">
    <property type="entry name" value="Flavokinase"/>
    <property type="match status" value="1"/>
</dbReference>
<dbReference type="Pfam" id="PF01687">
    <property type="entry name" value="Flavokinase"/>
    <property type="match status" value="1"/>
</dbReference>
<dbReference type="GO" id="GO:0008531">
    <property type="term" value="F:riboflavin kinase activity"/>
    <property type="evidence" value="ECO:0007669"/>
    <property type="project" value="UniProtKB-UniRule"/>
</dbReference>
<comment type="pathway">
    <text evidence="3 15">Cofactor biosynthesis; FMN biosynthesis; FMN from riboflavin (ATP route): step 1/1.</text>
</comment>
<evidence type="ECO:0000256" key="15">
    <source>
        <dbReference type="PIRNR" id="PIRNR004491"/>
    </source>
</evidence>
<dbReference type="Gene3D" id="2.40.30.30">
    <property type="entry name" value="Riboflavin kinase-like"/>
    <property type="match status" value="1"/>
</dbReference>
<dbReference type="GO" id="GO:0006747">
    <property type="term" value="P:FAD biosynthetic process"/>
    <property type="evidence" value="ECO:0007669"/>
    <property type="project" value="UniProtKB-UniRule"/>
</dbReference>
<accession>A0A099FHH5</accession>
<feature type="domain" description="Riboflavin kinase" evidence="16">
    <location>
        <begin position="185"/>
        <end position="312"/>
    </location>
</feature>
<organism evidence="17 18">
    <name type="scientific">Paracoccus sphaerophysae</name>
    <dbReference type="NCBI Taxonomy" id="690417"/>
    <lineage>
        <taxon>Bacteria</taxon>
        <taxon>Pseudomonadati</taxon>
        <taxon>Pseudomonadota</taxon>
        <taxon>Alphaproteobacteria</taxon>
        <taxon>Rhodobacterales</taxon>
        <taxon>Paracoccaceae</taxon>
        <taxon>Paracoccus</taxon>
    </lineage>
</organism>
<dbReference type="Proteomes" id="UP000029917">
    <property type="component" value="Unassembled WGS sequence"/>
</dbReference>
<protein>
    <recommendedName>
        <fullName evidence="15">Riboflavin biosynthesis protein</fullName>
    </recommendedName>
    <domain>
        <recommendedName>
            <fullName evidence="15">Riboflavin kinase</fullName>
            <ecNumber evidence="15">2.7.1.26</ecNumber>
        </recommendedName>
        <alternativeName>
            <fullName evidence="15">Flavokinase</fullName>
        </alternativeName>
    </domain>
    <domain>
        <recommendedName>
            <fullName evidence="15">FMN adenylyltransferase</fullName>
            <ecNumber evidence="15">2.7.7.2</ecNumber>
        </recommendedName>
        <alternativeName>
            <fullName evidence="15">FAD pyrophosphorylase</fullName>
        </alternativeName>
        <alternativeName>
            <fullName evidence="15">FAD synthase</fullName>
        </alternativeName>
    </domain>
</protein>
<dbReference type="Gene3D" id="3.40.50.620">
    <property type="entry name" value="HUPs"/>
    <property type="match status" value="1"/>
</dbReference>
<evidence type="ECO:0000256" key="9">
    <source>
        <dbReference type="ARBA" id="ARBA00022777"/>
    </source>
</evidence>
<dbReference type="InterPro" id="IPR023465">
    <property type="entry name" value="Riboflavin_kinase_dom_sf"/>
</dbReference>
<dbReference type="GO" id="GO:0003919">
    <property type="term" value="F:FMN adenylyltransferase activity"/>
    <property type="evidence" value="ECO:0007669"/>
    <property type="project" value="UniProtKB-UniRule"/>
</dbReference>
<dbReference type="EC" id="2.7.7.2" evidence="15"/>
<evidence type="ECO:0000256" key="1">
    <source>
        <dbReference type="ARBA" id="ARBA00002121"/>
    </source>
</evidence>
<comment type="catalytic activity">
    <reaction evidence="13 15">
        <text>riboflavin + ATP = FMN + ADP + H(+)</text>
        <dbReference type="Rhea" id="RHEA:14357"/>
        <dbReference type="ChEBI" id="CHEBI:15378"/>
        <dbReference type="ChEBI" id="CHEBI:30616"/>
        <dbReference type="ChEBI" id="CHEBI:57986"/>
        <dbReference type="ChEBI" id="CHEBI:58210"/>
        <dbReference type="ChEBI" id="CHEBI:456216"/>
        <dbReference type="EC" id="2.7.1.26"/>
    </reaction>
</comment>
<dbReference type="NCBIfam" id="TIGR00083">
    <property type="entry name" value="ribF"/>
    <property type="match status" value="1"/>
</dbReference>
<evidence type="ECO:0000256" key="8">
    <source>
        <dbReference type="ARBA" id="ARBA00022741"/>
    </source>
</evidence>
<dbReference type="FunFam" id="3.40.50.620:FF:000021">
    <property type="entry name" value="Riboflavin biosynthesis protein"/>
    <property type="match status" value="1"/>
</dbReference>
<evidence type="ECO:0000259" key="16">
    <source>
        <dbReference type="SMART" id="SM00904"/>
    </source>
</evidence>
<dbReference type="GO" id="GO:0009231">
    <property type="term" value="P:riboflavin biosynthetic process"/>
    <property type="evidence" value="ECO:0007669"/>
    <property type="project" value="InterPro"/>
</dbReference>
<name>A0A099FHH5_9RHOB</name>
<dbReference type="FunFam" id="2.40.30.30:FF:000003">
    <property type="entry name" value="Riboflavin biosynthesis protein"/>
    <property type="match status" value="1"/>
</dbReference>
<keyword evidence="11 15" id="KW-0067">ATP-binding</keyword>
<dbReference type="UniPathway" id="UPA00276">
    <property type="reaction ID" value="UER00406"/>
</dbReference>
<keyword evidence="6 15" id="KW-0808">Transferase</keyword>
<dbReference type="InterPro" id="IPR014729">
    <property type="entry name" value="Rossmann-like_a/b/a_fold"/>
</dbReference>
<evidence type="ECO:0000256" key="7">
    <source>
        <dbReference type="ARBA" id="ARBA00022695"/>
    </source>
</evidence>
<comment type="catalytic activity">
    <reaction evidence="14 15">
        <text>FMN + ATP + H(+) = FAD + diphosphate</text>
        <dbReference type="Rhea" id="RHEA:17237"/>
        <dbReference type="ChEBI" id="CHEBI:15378"/>
        <dbReference type="ChEBI" id="CHEBI:30616"/>
        <dbReference type="ChEBI" id="CHEBI:33019"/>
        <dbReference type="ChEBI" id="CHEBI:57692"/>
        <dbReference type="ChEBI" id="CHEBI:58210"/>
        <dbReference type="EC" id="2.7.7.2"/>
    </reaction>
</comment>
<dbReference type="STRING" id="690417.IC63_00775"/>
<dbReference type="PIRSF" id="PIRSF004491">
    <property type="entry name" value="FAD_Synth"/>
    <property type="match status" value="1"/>
</dbReference>
<dbReference type="InterPro" id="IPR023468">
    <property type="entry name" value="Riboflavin_kinase"/>
</dbReference>
<dbReference type="Pfam" id="PF06574">
    <property type="entry name" value="FAD_syn"/>
    <property type="match status" value="1"/>
</dbReference>
<evidence type="ECO:0000256" key="10">
    <source>
        <dbReference type="ARBA" id="ARBA00022827"/>
    </source>
</evidence>
<dbReference type="PANTHER" id="PTHR22749:SF6">
    <property type="entry name" value="RIBOFLAVIN KINASE"/>
    <property type="match status" value="1"/>
</dbReference>
<dbReference type="InterPro" id="IPR002606">
    <property type="entry name" value="Riboflavin_kinase_bac"/>
</dbReference>
<dbReference type="SUPFAM" id="SSF52374">
    <property type="entry name" value="Nucleotidylyl transferase"/>
    <property type="match status" value="1"/>
</dbReference>
<evidence type="ECO:0000256" key="13">
    <source>
        <dbReference type="ARBA" id="ARBA00047880"/>
    </source>
</evidence>
<keyword evidence="7 15" id="KW-0548">Nucleotidyltransferase</keyword>
<keyword evidence="10 15" id="KW-0274">FAD</keyword>
<comment type="function">
    <text evidence="1">Catalyzes the phosphorylation of riboflavin to FMN followed by the adenylation of FMN to FAD.</text>
</comment>
<keyword evidence="5 15" id="KW-0288">FMN</keyword>
<evidence type="ECO:0000256" key="12">
    <source>
        <dbReference type="ARBA" id="ARBA00023268"/>
    </source>
</evidence>
<evidence type="ECO:0000256" key="3">
    <source>
        <dbReference type="ARBA" id="ARBA00005201"/>
    </source>
</evidence>
<keyword evidence="18" id="KW-1185">Reference proteome</keyword>
<evidence type="ECO:0000256" key="6">
    <source>
        <dbReference type="ARBA" id="ARBA00022679"/>
    </source>
</evidence>
<dbReference type="SUPFAM" id="SSF82114">
    <property type="entry name" value="Riboflavin kinase-like"/>
    <property type="match status" value="1"/>
</dbReference>
<keyword evidence="9 15" id="KW-0418">Kinase</keyword>
<keyword evidence="12" id="KW-0511">Multifunctional enzyme</keyword>
<keyword evidence="8 15" id="KW-0547">Nucleotide-binding</keyword>